<evidence type="ECO:0000256" key="1">
    <source>
        <dbReference type="SAM" id="MobiDB-lite"/>
    </source>
</evidence>
<feature type="transmembrane region" description="Helical" evidence="2">
    <location>
        <begin position="51"/>
        <end position="72"/>
    </location>
</feature>
<name>A0A6A5R7B1_9PLEO</name>
<proteinExistence type="predicted"/>
<feature type="region of interest" description="Disordered" evidence="1">
    <location>
        <begin position="1"/>
        <end position="46"/>
    </location>
</feature>
<dbReference type="GeneID" id="54347042"/>
<evidence type="ECO:0000256" key="2">
    <source>
        <dbReference type="SAM" id="Phobius"/>
    </source>
</evidence>
<accession>A0A6A5R7B1</accession>
<dbReference type="Proteomes" id="UP000800082">
    <property type="component" value="Unassembled WGS sequence"/>
</dbReference>
<reference evidence="3" key="1">
    <citation type="journal article" date="2020" name="Stud. Mycol.">
        <title>101 Dothideomycetes genomes: a test case for predicting lifestyles and emergence of pathogens.</title>
        <authorList>
            <person name="Haridas S."/>
            <person name="Albert R."/>
            <person name="Binder M."/>
            <person name="Bloem J."/>
            <person name="Labutti K."/>
            <person name="Salamov A."/>
            <person name="Andreopoulos B."/>
            <person name="Baker S."/>
            <person name="Barry K."/>
            <person name="Bills G."/>
            <person name="Bluhm B."/>
            <person name="Cannon C."/>
            <person name="Castanera R."/>
            <person name="Culley D."/>
            <person name="Daum C."/>
            <person name="Ezra D."/>
            <person name="Gonzalez J."/>
            <person name="Henrissat B."/>
            <person name="Kuo A."/>
            <person name="Liang C."/>
            <person name="Lipzen A."/>
            <person name="Lutzoni F."/>
            <person name="Magnuson J."/>
            <person name="Mondo S."/>
            <person name="Nolan M."/>
            <person name="Ohm R."/>
            <person name="Pangilinan J."/>
            <person name="Park H.-J."/>
            <person name="Ramirez L."/>
            <person name="Alfaro M."/>
            <person name="Sun H."/>
            <person name="Tritt A."/>
            <person name="Yoshinaga Y."/>
            <person name="Zwiers L.-H."/>
            <person name="Turgeon B."/>
            <person name="Goodwin S."/>
            <person name="Spatafora J."/>
            <person name="Crous P."/>
            <person name="Grigoriev I."/>
        </authorList>
    </citation>
    <scope>NUCLEOTIDE SEQUENCE</scope>
    <source>
        <strain evidence="3">CBS 183.55</strain>
    </source>
</reference>
<feature type="compositionally biased region" description="Polar residues" evidence="1">
    <location>
        <begin position="1"/>
        <end position="11"/>
    </location>
</feature>
<sequence length="228" mass="24455">MTGSTHSTACSFTHPHDQRQSRSLHSCSASQQQLSAQQPPNPTPHMSPPGLLIAILVSISLCITASLACYLYHHRAQQCAEHHQWHRRDAAIELSPMSAESKTDQVGTRGCWPHSLPDKEGIPHARFATMRTIPVPYWGPRDEWGPKDGLGVSPLSGLAGVGKRGSVQTDGPVPLRGATTLDGDAASGFPCGAQDRDGVDPARGIWRPIELREGLGGGRGRDGGDVRR</sequence>
<dbReference type="RefSeq" id="XP_033443321.1">
    <property type="nucleotide sequence ID" value="XM_033589395.1"/>
</dbReference>
<keyword evidence="2" id="KW-1133">Transmembrane helix</keyword>
<protein>
    <submittedName>
        <fullName evidence="3">Uncharacterized protein</fullName>
    </submittedName>
</protein>
<dbReference type="AlphaFoldDB" id="A0A6A5R7B1"/>
<dbReference type="EMBL" id="ML979010">
    <property type="protein sequence ID" value="KAF1923068.1"/>
    <property type="molecule type" value="Genomic_DNA"/>
</dbReference>
<keyword evidence="4" id="KW-1185">Reference proteome</keyword>
<keyword evidence="2" id="KW-0812">Transmembrane</keyword>
<evidence type="ECO:0000313" key="3">
    <source>
        <dbReference type="EMBL" id="KAF1923068.1"/>
    </source>
</evidence>
<gene>
    <name evidence="3" type="ORF">M421DRAFT_332816</name>
</gene>
<organism evidence="3 4">
    <name type="scientific">Didymella exigua CBS 183.55</name>
    <dbReference type="NCBI Taxonomy" id="1150837"/>
    <lineage>
        <taxon>Eukaryota</taxon>
        <taxon>Fungi</taxon>
        <taxon>Dikarya</taxon>
        <taxon>Ascomycota</taxon>
        <taxon>Pezizomycotina</taxon>
        <taxon>Dothideomycetes</taxon>
        <taxon>Pleosporomycetidae</taxon>
        <taxon>Pleosporales</taxon>
        <taxon>Pleosporineae</taxon>
        <taxon>Didymellaceae</taxon>
        <taxon>Didymella</taxon>
    </lineage>
</organism>
<evidence type="ECO:0000313" key="4">
    <source>
        <dbReference type="Proteomes" id="UP000800082"/>
    </source>
</evidence>
<feature type="compositionally biased region" description="Low complexity" evidence="1">
    <location>
        <begin position="23"/>
        <end position="38"/>
    </location>
</feature>
<keyword evidence="2" id="KW-0472">Membrane</keyword>